<accession>A0A816M1L0</accession>
<dbReference type="AlphaFoldDB" id="A0A816M1L0"/>
<dbReference type="Proteomes" id="UP001295469">
    <property type="component" value="Chromosome C07"/>
</dbReference>
<reference evidence="1" key="1">
    <citation type="submission" date="2021-01" db="EMBL/GenBank/DDBJ databases">
        <authorList>
            <consortium name="Genoscope - CEA"/>
            <person name="William W."/>
        </authorList>
    </citation>
    <scope>NUCLEOTIDE SEQUENCE</scope>
</reference>
<name>A0A816M1L0_BRANA</name>
<dbReference type="EMBL" id="HG994371">
    <property type="protein sequence ID" value="CAF1968901.1"/>
    <property type="molecule type" value="Genomic_DNA"/>
</dbReference>
<feature type="non-terminal residue" evidence="1">
    <location>
        <position position="1"/>
    </location>
</feature>
<organism evidence="1">
    <name type="scientific">Brassica napus</name>
    <name type="common">Rape</name>
    <dbReference type="NCBI Taxonomy" id="3708"/>
    <lineage>
        <taxon>Eukaryota</taxon>
        <taxon>Viridiplantae</taxon>
        <taxon>Streptophyta</taxon>
        <taxon>Embryophyta</taxon>
        <taxon>Tracheophyta</taxon>
        <taxon>Spermatophyta</taxon>
        <taxon>Magnoliopsida</taxon>
        <taxon>eudicotyledons</taxon>
        <taxon>Gunneridae</taxon>
        <taxon>Pentapetalae</taxon>
        <taxon>rosids</taxon>
        <taxon>malvids</taxon>
        <taxon>Brassicales</taxon>
        <taxon>Brassicaceae</taxon>
        <taxon>Brassiceae</taxon>
        <taxon>Brassica</taxon>
    </lineage>
</organism>
<evidence type="ECO:0000313" key="1">
    <source>
        <dbReference type="EMBL" id="CAF1968901.1"/>
    </source>
</evidence>
<gene>
    <name evidence="1" type="ORF">DARMORV10_C07P15490.1</name>
</gene>
<sequence length="37" mass="3952">GPVLSGVRIVFLSHEPSGFERVFKSAVHEATVATRVA</sequence>
<proteinExistence type="predicted"/>
<protein>
    <submittedName>
        <fullName evidence="1">(rape) hypothetical protein</fullName>
    </submittedName>
</protein>